<name>A0A6G0YJ80_APHCR</name>
<proteinExistence type="predicted"/>
<evidence type="ECO:0000313" key="3">
    <source>
        <dbReference type="Proteomes" id="UP000478052"/>
    </source>
</evidence>
<keyword evidence="1" id="KW-0732">Signal</keyword>
<reference evidence="2 3" key="1">
    <citation type="submission" date="2019-08" db="EMBL/GenBank/DDBJ databases">
        <title>Whole genome of Aphis craccivora.</title>
        <authorList>
            <person name="Voronova N.V."/>
            <person name="Shulinski R.S."/>
            <person name="Bandarenka Y.V."/>
            <person name="Zhorov D.G."/>
            <person name="Warner D."/>
        </authorList>
    </citation>
    <scope>NUCLEOTIDE SEQUENCE [LARGE SCALE GENOMIC DNA]</scope>
    <source>
        <strain evidence="2">180601</strain>
        <tissue evidence="2">Whole Body</tissue>
    </source>
</reference>
<keyword evidence="3" id="KW-1185">Reference proteome</keyword>
<sequence length="97" mass="11135">MKTFSVSVLLAFVVMYVLMADTATVVEDYDDSDSNGYDEKSYDIFRYVRSANVGTEKYTKITKHPLYVFLKGLFKIITKIFSSDSVQLPDMTYENNT</sequence>
<protein>
    <submittedName>
        <fullName evidence="2">Uncharacterized protein</fullName>
    </submittedName>
</protein>
<gene>
    <name evidence="2" type="ORF">FWK35_00024857</name>
</gene>
<feature type="chain" id="PRO_5026295313" evidence="1">
    <location>
        <begin position="20"/>
        <end position="97"/>
    </location>
</feature>
<feature type="signal peptide" evidence="1">
    <location>
        <begin position="1"/>
        <end position="19"/>
    </location>
</feature>
<dbReference type="OrthoDB" id="6630344at2759"/>
<evidence type="ECO:0000313" key="2">
    <source>
        <dbReference type="EMBL" id="KAF0756675.1"/>
    </source>
</evidence>
<dbReference type="Proteomes" id="UP000478052">
    <property type="component" value="Unassembled WGS sequence"/>
</dbReference>
<dbReference type="AlphaFoldDB" id="A0A6G0YJ80"/>
<organism evidence="2 3">
    <name type="scientific">Aphis craccivora</name>
    <name type="common">Cowpea aphid</name>
    <dbReference type="NCBI Taxonomy" id="307492"/>
    <lineage>
        <taxon>Eukaryota</taxon>
        <taxon>Metazoa</taxon>
        <taxon>Ecdysozoa</taxon>
        <taxon>Arthropoda</taxon>
        <taxon>Hexapoda</taxon>
        <taxon>Insecta</taxon>
        <taxon>Pterygota</taxon>
        <taxon>Neoptera</taxon>
        <taxon>Paraneoptera</taxon>
        <taxon>Hemiptera</taxon>
        <taxon>Sternorrhyncha</taxon>
        <taxon>Aphidomorpha</taxon>
        <taxon>Aphidoidea</taxon>
        <taxon>Aphididae</taxon>
        <taxon>Aphidini</taxon>
        <taxon>Aphis</taxon>
        <taxon>Aphis</taxon>
    </lineage>
</organism>
<accession>A0A6G0YJ80</accession>
<dbReference type="EMBL" id="VUJU01003791">
    <property type="protein sequence ID" value="KAF0756675.1"/>
    <property type="molecule type" value="Genomic_DNA"/>
</dbReference>
<evidence type="ECO:0000256" key="1">
    <source>
        <dbReference type="SAM" id="SignalP"/>
    </source>
</evidence>
<comment type="caution">
    <text evidence="2">The sequence shown here is derived from an EMBL/GenBank/DDBJ whole genome shotgun (WGS) entry which is preliminary data.</text>
</comment>